<keyword evidence="3" id="KW-1185">Reference proteome</keyword>
<sequence>MKKILALTLSAALATAGAQSVNTIPATPIGTGLSGVELGLTGGYAGGLSGELFVHVPNVAGPVGVKAGVSYTRAADAINDASPVDPTGLFFPTTYTFGQAKADGDASESGSRTVFSLDGTYNLGQLSPGLSSTLYAGGRYGMFRSTEVFNEQPLVYTSSAFGLGAGVMLSYPVSGNLSLVGDLGVDQFFGSSITTRDADGNTDTFRSGEANYNDVSSRFVRPGTVFKARIGIKTTF</sequence>
<feature type="chain" id="PRO_5031400854" description="Outer membrane protein beta-barrel domain-containing protein" evidence="1">
    <location>
        <begin position="19"/>
        <end position="236"/>
    </location>
</feature>
<dbReference type="EMBL" id="JACHFN010000002">
    <property type="protein sequence ID" value="MBB5233422.1"/>
    <property type="molecule type" value="Genomic_DNA"/>
</dbReference>
<evidence type="ECO:0000256" key="1">
    <source>
        <dbReference type="SAM" id="SignalP"/>
    </source>
</evidence>
<reference evidence="2 3" key="1">
    <citation type="submission" date="2020-08" db="EMBL/GenBank/DDBJ databases">
        <title>Genomic Encyclopedia of Type Strains, Phase IV (KMG-IV): sequencing the most valuable type-strain genomes for metagenomic binning, comparative biology and taxonomic classification.</title>
        <authorList>
            <person name="Goeker M."/>
        </authorList>
    </citation>
    <scope>NUCLEOTIDE SEQUENCE [LARGE SCALE GENOMIC DNA]</scope>
    <source>
        <strain evidence="2 3">DSM 101791</strain>
    </source>
</reference>
<dbReference type="AlphaFoldDB" id="A0A7W8LPA3"/>
<keyword evidence="1" id="KW-0732">Signal</keyword>
<protein>
    <recommendedName>
        <fullName evidence="4">Outer membrane protein beta-barrel domain-containing protein</fullName>
    </recommendedName>
</protein>
<evidence type="ECO:0000313" key="3">
    <source>
        <dbReference type="Proteomes" id="UP000525389"/>
    </source>
</evidence>
<organism evidence="2 3">
    <name type="scientific">Deinococcus budaensis</name>
    <dbReference type="NCBI Taxonomy" id="1665626"/>
    <lineage>
        <taxon>Bacteria</taxon>
        <taxon>Thermotogati</taxon>
        <taxon>Deinococcota</taxon>
        <taxon>Deinococci</taxon>
        <taxon>Deinococcales</taxon>
        <taxon>Deinococcaceae</taxon>
        <taxon>Deinococcus</taxon>
    </lineage>
</organism>
<dbReference type="Proteomes" id="UP000525389">
    <property type="component" value="Unassembled WGS sequence"/>
</dbReference>
<accession>A0A7W8LPA3</accession>
<dbReference type="RefSeq" id="WP_184025825.1">
    <property type="nucleotide sequence ID" value="NZ_JACHFN010000002.1"/>
</dbReference>
<gene>
    <name evidence="2" type="ORF">HNQ09_000839</name>
</gene>
<proteinExistence type="predicted"/>
<evidence type="ECO:0000313" key="2">
    <source>
        <dbReference type="EMBL" id="MBB5233422.1"/>
    </source>
</evidence>
<dbReference type="Gene3D" id="2.40.160.70">
    <property type="entry name" value="outer membrane protein from Thermus thermophilus HB27"/>
    <property type="match status" value="1"/>
</dbReference>
<name>A0A7W8LPA3_9DEIO</name>
<comment type="caution">
    <text evidence="2">The sequence shown here is derived from an EMBL/GenBank/DDBJ whole genome shotgun (WGS) entry which is preliminary data.</text>
</comment>
<feature type="signal peptide" evidence="1">
    <location>
        <begin position="1"/>
        <end position="18"/>
    </location>
</feature>
<evidence type="ECO:0008006" key="4">
    <source>
        <dbReference type="Google" id="ProtNLM"/>
    </source>
</evidence>